<feature type="non-terminal residue" evidence="1">
    <location>
        <position position="32"/>
    </location>
</feature>
<dbReference type="EMBL" id="LXQA010300008">
    <property type="protein sequence ID" value="MCI42084.1"/>
    <property type="molecule type" value="Genomic_DNA"/>
</dbReference>
<evidence type="ECO:0000313" key="2">
    <source>
        <dbReference type="Proteomes" id="UP000265520"/>
    </source>
</evidence>
<evidence type="ECO:0000313" key="1">
    <source>
        <dbReference type="EMBL" id="MCI42084.1"/>
    </source>
</evidence>
<dbReference type="Proteomes" id="UP000265520">
    <property type="component" value="Unassembled WGS sequence"/>
</dbReference>
<protein>
    <submittedName>
        <fullName evidence="1">Uncharacterized protein</fullName>
    </submittedName>
</protein>
<keyword evidence="2" id="KW-1185">Reference proteome</keyword>
<organism evidence="1 2">
    <name type="scientific">Trifolium medium</name>
    <dbReference type="NCBI Taxonomy" id="97028"/>
    <lineage>
        <taxon>Eukaryota</taxon>
        <taxon>Viridiplantae</taxon>
        <taxon>Streptophyta</taxon>
        <taxon>Embryophyta</taxon>
        <taxon>Tracheophyta</taxon>
        <taxon>Spermatophyta</taxon>
        <taxon>Magnoliopsida</taxon>
        <taxon>eudicotyledons</taxon>
        <taxon>Gunneridae</taxon>
        <taxon>Pentapetalae</taxon>
        <taxon>rosids</taxon>
        <taxon>fabids</taxon>
        <taxon>Fabales</taxon>
        <taxon>Fabaceae</taxon>
        <taxon>Papilionoideae</taxon>
        <taxon>50 kb inversion clade</taxon>
        <taxon>NPAAA clade</taxon>
        <taxon>Hologalegina</taxon>
        <taxon>IRL clade</taxon>
        <taxon>Trifolieae</taxon>
        <taxon>Trifolium</taxon>
    </lineage>
</organism>
<reference evidence="1 2" key="1">
    <citation type="journal article" date="2018" name="Front. Plant Sci.">
        <title>Red Clover (Trifolium pratense) and Zigzag Clover (T. medium) - A Picture of Genomic Similarities and Differences.</title>
        <authorList>
            <person name="Dluhosova J."/>
            <person name="Istvanek J."/>
            <person name="Nedelnik J."/>
            <person name="Repkova J."/>
        </authorList>
    </citation>
    <scope>NUCLEOTIDE SEQUENCE [LARGE SCALE GENOMIC DNA]</scope>
    <source>
        <strain evidence="2">cv. 10/8</strain>
        <tissue evidence="1">Leaf</tissue>
    </source>
</reference>
<proteinExistence type="predicted"/>
<dbReference type="AlphaFoldDB" id="A0A392S162"/>
<name>A0A392S162_9FABA</name>
<comment type="caution">
    <text evidence="1">The sequence shown here is derived from an EMBL/GenBank/DDBJ whole genome shotgun (WGS) entry which is preliminary data.</text>
</comment>
<sequence>MIHIFWEGHVESCGICVYETDKFLRTVRSAHL</sequence>
<accession>A0A392S162</accession>